<evidence type="ECO:0000256" key="3">
    <source>
        <dbReference type="ARBA" id="ARBA00022964"/>
    </source>
</evidence>
<evidence type="ECO:0000313" key="8">
    <source>
        <dbReference type="EMBL" id="SFP10918.1"/>
    </source>
</evidence>
<evidence type="ECO:0000256" key="4">
    <source>
        <dbReference type="ARBA" id="ARBA00023002"/>
    </source>
</evidence>
<dbReference type="EMBL" id="FOWC01000004">
    <property type="protein sequence ID" value="SFP10918.1"/>
    <property type="molecule type" value="Genomic_DNA"/>
</dbReference>
<dbReference type="PANTHER" id="PTHR12918">
    <property type="entry name" value="CYSTEINE DIOXYGENASE"/>
    <property type="match status" value="1"/>
</dbReference>
<organism evidence="8 9">
    <name type="scientific">Amycolatopsis rubida</name>
    <dbReference type="NCBI Taxonomy" id="112413"/>
    <lineage>
        <taxon>Bacteria</taxon>
        <taxon>Bacillati</taxon>
        <taxon>Actinomycetota</taxon>
        <taxon>Actinomycetes</taxon>
        <taxon>Pseudonocardiales</taxon>
        <taxon>Pseudonocardiaceae</taxon>
        <taxon>Amycolatopsis</taxon>
    </lineage>
</organism>
<dbReference type="Proteomes" id="UP000199137">
    <property type="component" value="Unassembled WGS sequence"/>
</dbReference>
<dbReference type="SUPFAM" id="SSF51182">
    <property type="entry name" value="RmlC-like cupins"/>
    <property type="match status" value="1"/>
</dbReference>
<dbReference type="GO" id="GO:0008198">
    <property type="term" value="F:ferrous iron binding"/>
    <property type="evidence" value="ECO:0007669"/>
    <property type="project" value="TreeGrafter"/>
</dbReference>
<evidence type="ECO:0000256" key="1">
    <source>
        <dbReference type="ARBA" id="ARBA00006622"/>
    </source>
</evidence>
<gene>
    <name evidence="7" type="ORF">G3I59_40350</name>
    <name evidence="8" type="ORF">SAMN05421854_10491</name>
</gene>
<feature type="binding site" evidence="6">
    <location>
        <position position="74"/>
    </location>
    <ligand>
        <name>Fe cation</name>
        <dbReference type="ChEBI" id="CHEBI:24875"/>
        <note>catalytic</note>
    </ligand>
</feature>
<dbReference type="PANTHER" id="PTHR12918:SF1">
    <property type="entry name" value="CYSTEINE DIOXYGENASE TYPE 1"/>
    <property type="match status" value="1"/>
</dbReference>
<dbReference type="GO" id="GO:0016702">
    <property type="term" value="F:oxidoreductase activity, acting on single donors with incorporation of molecular oxygen, incorporation of two atoms of oxygen"/>
    <property type="evidence" value="ECO:0007669"/>
    <property type="project" value="InterPro"/>
</dbReference>
<dbReference type="AlphaFoldDB" id="A0A1I5MMV7"/>
<dbReference type="Gene3D" id="2.60.120.10">
    <property type="entry name" value="Jelly Rolls"/>
    <property type="match status" value="1"/>
</dbReference>
<keyword evidence="2 6" id="KW-0479">Metal-binding</keyword>
<keyword evidence="5 6" id="KW-0408">Iron</keyword>
<reference evidence="9" key="1">
    <citation type="submission" date="2016-10" db="EMBL/GenBank/DDBJ databases">
        <authorList>
            <person name="Varghese N."/>
            <person name="Submissions S."/>
        </authorList>
    </citation>
    <scope>NUCLEOTIDE SEQUENCE [LARGE SCALE GENOMIC DNA]</scope>
    <source>
        <strain evidence="9">DSM 44637</strain>
    </source>
</reference>
<evidence type="ECO:0000256" key="2">
    <source>
        <dbReference type="ARBA" id="ARBA00022723"/>
    </source>
</evidence>
<dbReference type="InterPro" id="IPR014710">
    <property type="entry name" value="RmlC-like_jellyroll"/>
</dbReference>
<evidence type="ECO:0000313" key="10">
    <source>
        <dbReference type="Proteomes" id="UP000470404"/>
    </source>
</evidence>
<sequence>MFAVPDNTLLRPENPALRHPVRVAVDVAADRERWGSLLRYDPDERFSALVERTADQEIWLLSWLPGQHTDLHDHVFSTGAFTVVSGRLTETVARRAPGGRAVTEVHGLSAGQSRVFGPGYVHEVRNDGPDPAVSVHVYRQGGRQMRSYQANPVDGPAPRS</sequence>
<dbReference type="STRING" id="112413.SAMN05421854_10491"/>
<evidence type="ECO:0000313" key="7">
    <source>
        <dbReference type="EMBL" id="NEC61684.1"/>
    </source>
</evidence>
<keyword evidence="10" id="KW-1185">Reference proteome</keyword>
<comment type="similarity">
    <text evidence="1">Belongs to the cysteine dioxygenase family.</text>
</comment>
<dbReference type="OrthoDB" id="4217976at2"/>
<evidence type="ECO:0000313" key="9">
    <source>
        <dbReference type="Proteomes" id="UP000199137"/>
    </source>
</evidence>
<protein>
    <submittedName>
        <fullName evidence="7">Cupin domain-containing protein</fullName>
    </submittedName>
    <submittedName>
        <fullName evidence="8">Cysteine dioxygenase type I</fullName>
    </submittedName>
</protein>
<dbReference type="CDD" id="cd10548">
    <property type="entry name" value="cupin_CDO"/>
    <property type="match status" value="1"/>
</dbReference>
<evidence type="ECO:0000256" key="6">
    <source>
        <dbReference type="PIRSR" id="PIRSR610300-51"/>
    </source>
</evidence>
<reference evidence="7 10" key="3">
    <citation type="submission" date="2020-01" db="EMBL/GenBank/DDBJ databases">
        <title>Insect and environment-associated Actinomycetes.</title>
        <authorList>
            <person name="Currrie C."/>
            <person name="Chevrette M."/>
            <person name="Carlson C."/>
            <person name="Stubbendieck R."/>
            <person name="Wendt-Pienkowski E."/>
        </authorList>
    </citation>
    <scope>NUCLEOTIDE SEQUENCE [LARGE SCALE GENOMIC DNA]</scope>
    <source>
        <strain evidence="7 10">SID8386</strain>
    </source>
</reference>
<dbReference type="Pfam" id="PF05995">
    <property type="entry name" value="CDO_I"/>
    <property type="match status" value="1"/>
</dbReference>
<dbReference type="InterPro" id="IPR010300">
    <property type="entry name" value="CDO_1"/>
</dbReference>
<name>A0A1I5MMV7_9PSEU</name>
<keyword evidence="4" id="KW-0560">Oxidoreductase</keyword>
<dbReference type="Proteomes" id="UP000470404">
    <property type="component" value="Unassembled WGS sequence"/>
</dbReference>
<feature type="binding site" evidence="6">
    <location>
        <position position="72"/>
    </location>
    <ligand>
        <name>Fe cation</name>
        <dbReference type="ChEBI" id="CHEBI:24875"/>
        <note>catalytic</note>
    </ligand>
</feature>
<proteinExistence type="inferred from homology"/>
<reference evidence="8" key="2">
    <citation type="submission" date="2016-10" db="EMBL/GenBank/DDBJ databases">
        <authorList>
            <person name="de Groot N.N."/>
        </authorList>
    </citation>
    <scope>NUCLEOTIDE SEQUENCE [LARGE SCALE GENOMIC DNA]</scope>
    <source>
        <strain evidence="8">DSM 44637</strain>
    </source>
</reference>
<dbReference type="EMBL" id="JAAGNC010000198">
    <property type="protein sequence ID" value="NEC61684.1"/>
    <property type="molecule type" value="Genomic_DNA"/>
</dbReference>
<feature type="binding site" evidence="6">
    <location>
        <position position="122"/>
    </location>
    <ligand>
        <name>Fe cation</name>
        <dbReference type="ChEBI" id="CHEBI:24875"/>
        <note>catalytic</note>
    </ligand>
</feature>
<accession>A0A1I5MMV7</accession>
<keyword evidence="3 8" id="KW-0223">Dioxygenase</keyword>
<dbReference type="InterPro" id="IPR011051">
    <property type="entry name" value="RmlC_Cupin_sf"/>
</dbReference>
<evidence type="ECO:0000256" key="5">
    <source>
        <dbReference type="ARBA" id="ARBA00023004"/>
    </source>
</evidence>
<dbReference type="RefSeq" id="WP_067583121.1">
    <property type="nucleotide sequence ID" value="NZ_FOWC01000004.1"/>
</dbReference>